<feature type="region of interest" description="Disordered" evidence="1">
    <location>
        <begin position="447"/>
        <end position="480"/>
    </location>
</feature>
<protein>
    <submittedName>
        <fullName evidence="2">Uncharacterized protein</fullName>
    </submittedName>
</protein>
<gene>
    <name evidence="2" type="ORF">LCGC14_1214370</name>
</gene>
<dbReference type="AlphaFoldDB" id="A0A0F9LHA5"/>
<dbReference type="EMBL" id="LAZR01006343">
    <property type="protein sequence ID" value="KKM92838.1"/>
    <property type="molecule type" value="Genomic_DNA"/>
</dbReference>
<proteinExistence type="predicted"/>
<evidence type="ECO:0000313" key="2">
    <source>
        <dbReference type="EMBL" id="KKM92838.1"/>
    </source>
</evidence>
<feature type="compositionally biased region" description="Acidic residues" evidence="1">
    <location>
        <begin position="451"/>
        <end position="462"/>
    </location>
</feature>
<accession>A0A0F9LHA5</accession>
<name>A0A0F9LHA5_9ZZZZ</name>
<sequence>MWDLDSIIRNNNQAAINYMMRGRAVDVVQSPQPEAWSLTLLAEKLRVGPPMLAYLLDAFTNFDTLESFLRLIRNVLPEHEEEILSENGVRRVYRFCYLFGKKYYPLPPYTFTANVSQLVAGMPVEFMAMSYSAYHELDMRPGYLLLLSLVPYPYEGDDRDMEDDDVPFDPFDPMKRLAMEEKLTEIAKDPDKKSEWKPTRSDIAWVKDLISTLSDGGQWTAPMGFTVIKIDDRNIELIHADNTPEVRETVHRTVLIAEKARIKVKVKVGKTAEEKQGATLMEIFSGARVPLLDAVRRLVGVDLAGLIPQDGWQPSELHLMTDGTPHDGVGHFADWAWSGTGCVVLDSSYEDCEYVEGMGEPIFKWTKFNVDLLTEEWPKVQEIRQKIDLMVEWLEADPISHFGELLEFLTAKAKPKRKKTAKSKGRYSIGRDKHCYDPTEHWCPLDQISGCEEEEEDDEEDGDPRLRRATGGDLEAALQF</sequence>
<evidence type="ECO:0000256" key="1">
    <source>
        <dbReference type="SAM" id="MobiDB-lite"/>
    </source>
</evidence>
<reference evidence="2" key="1">
    <citation type="journal article" date="2015" name="Nature">
        <title>Complex archaea that bridge the gap between prokaryotes and eukaryotes.</title>
        <authorList>
            <person name="Spang A."/>
            <person name="Saw J.H."/>
            <person name="Jorgensen S.L."/>
            <person name="Zaremba-Niedzwiedzka K."/>
            <person name="Martijn J."/>
            <person name="Lind A.E."/>
            <person name="van Eijk R."/>
            <person name="Schleper C."/>
            <person name="Guy L."/>
            <person name="Ettema T.J."/>
        </authorList>
    </citation>
    <scope>NUCLEOTIDE SEQUENCE</scope>
</reference>
<comment type="caution">
    <text evidence="2">The sequence shown here is derived from an EMBL/GenBank/DDBJ whole genome shotgun (WGS) entry which is preliminary data.</text>
</comment>
<organism evidence="2">
    <name type="scientific">marine sediment metagenome</name>
    <dbReference type="NCBI Taxonomy" id="412755"/>
    <lineage>
        <taxon>unclassified sequences</taxon>
        <taxon>metagenomes</taxon>
        <taxon>ecological metagenomes</taxon>
    </lineage>
</organism>